<keyword evidence="5" id="KW-0472">Membrane</keyword>
<gene>
    <name evidence="6" type="primary">wzx</name>
</gene>
<protein>
    <submittedName>
        <fullName evidence="6">Wzx</fullName>
    </submittedName>
</protein>
<proteinExistence type="predicted"/>
<evidence type="ECO:0000256" key="4">
    <source>
        <dbReference type="ARBA" id="ARBA00022989"/>
    </source>
</evidence>
<sequence length="408" mass="45847">MIFSILFSVLSRLGLLVLTIVSVKLLTVKNYGEFSYFLNIINTFILFSSAGTGVSTNIAISEHFKNNNKHAMDVVGFNLALVVILSILVWITFLGFYLFIDSNFSLLLISIIGLIVIVSSNINVIYENIYMGLGEFFELARNAVYIFIVAVISIVFLVWEYGVTGALFAYALYRVISLVINFLKSKVKLKDINFSLKSKSALESFKKIGLPSFMSSLMVGPVIGLAITITLLNTSYEQIAYFSWIFQIYMVAIFIPSALGGFFLHVLSQEKSKIKEKISKLTVINFILSSLVCIFLLIGKKYILSYAGKDFLIYANQLYIYMVFAVVFYSINTVFSSVWPTINKAWIGVALNLIWAATLLLLVFFLSQLIGVTALGLSFLLSYIVLFVIQFLLYFKYIKQINLLNGEG</sequence>
<dbReference type="InterPro" id="IPR050833">
    <property type="entry name" value="Poly_Biosynth_Transport"/>
</dbReference>
<keyword evidence="3" id="KW-0812">Transmembrane</keyword>
<organism evidence="6">
    <name type="scientific">Acinetobacter baumannii</name>
    <dbReference type="NCBI Taxonomy" id="470"/>
    <lineage>
        <taxon>Bacteria</taxon>
        <taxon>Pseudomonadati</taxon>
        <taxon>Pseudomonadota</taxon>
        <taxon>Gammaproteobacteria</taxon>
        <taxon>Moraxellales</taxon>
        <taxon>Moraxellaceae</taxon>
        <taxon>Acinetobacter</taxon>
        <taxon>Acinetobacter calcoaceticus/baumannii complex</taxon>
    </lineage>
</organism>
<accession>A0A2Z2H4C9</accession>
<evidence type="ECO:0000256" key="1">
    <source>
        <dbReference type="ARBA" id="ARBA00004651"/>
    </source>
</evidence>
<dbReference type="PANTHER" id="PTHR30250">
    <property type="entry name" value="PST FAMILY PREDICTED COLANIC ACID TRANSPORTER"/>
    <property type="match status" value="1"/>
</dbReference>
<dbReference type="GO" id="GO:0005886">
    <property type="term" value="C:plasma membrane"/>
    <property type="evidence" value="ECO:0007669"/>
    <property type="project" value="UniProtKB-SubCell"/>
</dbReference>
<evidence type="ECO:0000313" key="6">
    <source>
        <dbReference type="EMBL" id="ARR95905.1"/>
    </source>
</evidence>
<dbReference type="AlphaFoldDB" id="A0A2Z2H4C9"/>
<evidence type="ECO:0000256" key="5">
    <source>
        <dbReference type="ARBA" id="ARBA00023136"/>
    </source>
</evidence>
<comment type="subcellular location">
    <subcellularLocation>
        <location evidence="1">Cell membrane</location>
        <topology evidence="1">Multi-pass membrane protein</topology>
    </subcellularLocation>
</comment>
<evidence type="ECO:0000256" key="2">
    <source>
        <dbReference type="ARBA" id="ARBA00022475"/>
    </source>
</evidence>
<name>A0A2Z2H4C9_ACIBA</name>
<dbReference type="RefSeq" id="WP_038350318.1">
    <property type="nucleotide sequence ID" value="NZ_CAJHHC010000008.1"/>
</dbReference>
<dbReference type="PANTHER" id="PTHR30250:SF11">
    <property type="entry name" value="O-ANTIGEN TRANSPORTER-RELATED"/>
    <property type="match status" value="1"/>
</dbReference>
<keyword evidence="2" id="KW-1003">Cell membrane</keyword>
<evidence type="ECO:0000256" key="3">
    <source>
        <dbReference type="ARBA" id="ARBA00022692"/>
    </source>
</evidence>
<keyword evidence="4" id="KW-1133">Transmembrane helix</keyword>
<dbReference type="EMBL" id="KY434632">
    <property type="protein sequence ID" value="ARR95905.1"/>
    <property type="molecule type" value="Genomic_DNA"/>
</dbReference>
<reference evidence="6" key="1">
    <citation type="submission" date="2017-01" db="EMBL/GenBank/DDBJ databases">
        <title>Acinetobacter baumannii KL52 capsule biosynthesis gene cluster.</title>
        <authorList>
            <person name="Kenyon J.J."/>
            <person name="Holt K.E."/>
            <person name="Pickard D.J."/>
            <person name="Dougan G."/>
            <person name="Hall R.M."/>
        </authorList>
    </citation>
    <scope>NUCLEOTIDE SEQUENCE</scope>
    <source>
        <strain evidence="6">H32</strain>
    </source>
</reference>